<evidence type="ECO:0000313" key="4">
    <source>
        <dbReference type="EMBL" id="GJE00328.1"/>
    </source>
</evidence>
<gene>
    <name evidence="4" type="primary">yfcG_2</name>
    <name evidence="4" type="ORF">GMJLKIPL_2249</name>
</gene>
<dbReference type="Pfam" id="PF02798">
    <property type="entry name" value="GST_N"/>
    <property type="match status" value="1"/>
</dbReference>
<dbReference type="SFLD" id="SFLDG00358">
    <property type="entry name" value="Main_(cytGST)"/>
    <property type="match status" value="1"/>
</dbReference>
<dbReference type="SUPFAM" id="SSF52833">
    <property type="entry name" value="Thioredoxin-like"/>
    <property type="match status" value="1"/>
</dbReference>
<dbReference type="PROSITE" id="PS50405">
    <property type="entry name" value="GST_CTER"/>
    <property type="match status" value="1"/>
</dbReference>
<dbReference type="InterPro" id="IPR040079">
    <property type="entry name" value="Glutathione_S-Trfase"/>
</dbReference>
<accession>A0ABQ4SD59</accession>
<reference evidence="4" key="2">
    <citation type="submission" date="2021-08" db="EMBL/GenBank/DDBJ databases">
        <authorList>
            <person name="Tani A."/>
            <person name="Ola A."/>
            <person name="Ogura Y."/>
            <person name="Katsura K."/>
            <person name="Hayashi T."/>
        </authorList>
    </citation>
    <scope>NUCLEOTIDE SEQUENCE</scope>
    <source>
        <strain evidence="4">DSM 17168</strain>
    </source>
</reference>
<dbReference type="PROSITE" id="PS50404">
    <property type="entry name" value="GST_NTER"/>
    <property type="match status" value="1"/>
</dbReference>
<feature type="domain" description="GST C-terminal" evidence="3">
    <location>
        <begin position="83"/>
        <end position="202"/>
    </location>
</feature>
<evidence type="ECO:0000256" key="1">
    <source>
        <dbReference type="RuleBase" id="RU003494"/>
    </source>
</evidence>
<dbReference type="Pfam" id="PF00043">
    <property type="entry name" value="GST_C"/>
    <property type="match status" value="1"/>
</dbReference>
<dbReference type="InterPro" id="IPR004046">
    <property type="entry name" value="GST_C"/>
</dbReference>
<dbReference type="SUPFAM" id="SSF47616">
    <property type="entry name" value="GST C-terminal domain-like"/>
    <property type="match status" value="1"/>
</dbReference>
<evidence type="ECO:0000313" key="5">
    <source>
        <dbReference type="Proteomes" id="UP001055153"/>
    </source>
</evidence>
<dbReference type="PANTHER" id="PTHR44051">
    <property type="entry name" value="GLUTATHIONE S-TRANSFERASE-RELATED"/>
    <property type="match status" value="1"/>
</dbReference>
<protein>
    <submittedName>
        <fullName evidence="4">Disulfide-bond oxidoreductase YfcG</fullName>
    </submittedName>
</protein>
<sequence length="202" mass="22478">MKIFGDDKSGNCLKVRYVADHLGVPYAWIPVDIMKGETRTPEFLARFPVGQVPGVEFADGRCLSQSNAIIRHLARGSALLPEDPWQQAKIDEWLFWEQYNHEPTIAVCRFHMRYRGEPAETRDPRKVAGGEAALDLMERRLVAADWFVGDAITIADVALFAYTQFADEGGFSLDTRPAVRSWLTRCIQALGLPGATSIAVPG</sequence>
<dbReference type="Gene3D" id="3.40.30.10">
    <property type="entry name" value="Glutaredoxin"/>
    <property type="match status" value="1"/>
</dbReference>
<proteinExistence type="inferred from homology"/>
<dbReference type="InterPro" id="IPR010987">
    <property type="entry name" value="Glutathione-S-Trfase_C-like"/>
</dbReference>
<dbReference type="EMBL" id="BPQQ01000023">
    <property type="protein sequence ID" value="GJE00328.1"/>
    <property type="molecule type" value="Genomic_DNA"/>
</dbReference>
<dbReference type="InterPro" id="IPR036282">
    <property type="entry name" value="Glutathione-S-Trfase_C_sf"/>
</dbReference>
<comment type="similarity">
    <text evidence="1">Belongs to the GST superfamily.</text>
</comment>
<feature type="domain" description="GST N-terminal" evidence="2">
    <location>
        <begin position="1"/>
        <end position="81"/>
    </location>
</feature>
<dbReference type="PANTHER" id="PTHR44051:SF2">
    <property type="entry name" value="HYPOTHETICAL GLUTATHIONE S-TRANSFERASE LIKE PROTEIN"/>
    <property type="match status" value="1"/>
</dbReference>
<dbReference type="RefSeq" id="WP_238235217.1">
    <property type="nucleotide sequence ID" value="NZ_BPQQ01000023.1"/>
</dbReference>
<name>A0ABQ4SD59_9HYPH</name>
<comment type="caution">
    <text evidence="4">The sequence shown here is derived from an EMBL/GenBank/DDBJ whole genome shotgun (WGS) entry which is preliminary data.</text>
</comment>
<dbReference type="InterPro" id="IPR036249">
    <property type="entry name" value="Thioredoxin-like_sf"/>
</dbReference>
<keyword evidence="5" id="KW-1185">Reference proteome</keyword>
<dbReference type="Gene3D" id="1.20.1050.10">
    <property type="match status" value="1"/>
</dbReference>
<reference evidence="4" key="1">
    <citation type="journal article" date="2021" name="Front. Microbiol.">
        <title>Comprehensive Comparative Genomics and Phenotyping of Methylobacterium Species.</title>
        <authorList>
            <person name="Alessa O."/>
            <person name="Ogura Y."/>
            <person name="Fujitani Y."/>
            <person name="Takami H."/>
            <person name="Hayashi T."/>
            <person name="Sahin N."/>
            <person name="Tani A."/>
        </authorList>
    </citation>
    <scope>NUCLEOTIDE SEQUENCE</scope>
    <source>
        <strain evidence="4">DSM 17168</strain>
    </source>
</reference>
<dbReference type="Proteomes" id="UP001055153">
    <property type="component" value="Unassembled WGS sequence"/>
</dbReference>
<evidence type="ECO:0000259" key="2">
    <source>
        <dbReference type="PROSITE" id="PS50404"/>
    </source>
</evidence>
<dbReference type="SFLD" id="SFLDS00019">
    <property type="entry name" value="Glutathione_Transferase_(cytos"/>
    <property type="match status" value="1"/>
</dbReference>
<dbReference type="CDD" id="cd03056">
    <property type="entry name" value="GST_N_4"/>
    <property type="match status" value="1"/>
</dbReference>
<organism evidence="4 5">
    <name type="scientific">Methylobacterium isbiliense</name>
    <dbReference type="NCBI Taxonomy" id="315478"/>
    <lineage>
        <taxon>Bacteria</taxon>
        <taxon>Pseudomonadati</taxon>
        <taxon>Pseudomonadota</taxon>
        <taxon>Alphaproteobacteria</taxon>
        <taxon>Hyphomicrobiales</taxon>
        <taxon>Methylobacteriaceae</taxon>
        <taxon>Methylobacterium</taxon>
    </lineage>
</organism>
<evidence type="ECO:0000259" key="3">
    <source>
        <dbReference type="PROSITE" id="PS50405"/>
    </source>
</evidence>
<dbReference type="InterPro" id="IPR004045">
    <property type="entry name" value="Glutathione_S-Trfase_N"/>
</dbReference>